<evidence type="ECO:0000256" key="7">
    <source>
        <dbReference type="ARBA" id="ARBA00022942"/>
    </source>
</evidence>
<evidence type="ECO:0000256" key="2">
    <source>
        <dbReference type="ARBA" id="ARBA00004496"/>
    </source>
</evidence>
<dbReference type="Gene3D" id="3.40.50.300">
    <property type="entry name" value="P-loop containing nucleotide triphosphate hydrolases"/>
    <property type="match status" value="1"/>
</dbReference>
<dbReference type="InterPro" id="IPR003960">
    <property type="entry name" value="ATPase_AAA_CS"/>
</dbReference>
<dbReference type="FunFam" id="1.10.8.60:FF:000018">
    <property type="entry name" value="26S protease regulatory subunit 6B"/>
    <property type="match status" value="1"/>
</dbReference>
<dbReference type="Pfam" id="PF00004">
    <property type="entry name" value="AAA"/>
    <property type="match status" value="1"/>
</dbReference>
<dbReference type="InterPro" id="IPR003593">
    <property type="entry name" value="AAA+_ATPase"/>
</dbReference>
<keyword evidence="11" id="KW-1185">Reference proteome</keyword>
<dbReference type="GO" id="GO:0005737">
    <property type="term" value="C:cytoplasm"/>
    <property type="evidence" value="ECO:0007669"/>
    <property type="project" value="UniProtKB-SubCell"/>
</dbReference>
<dbReference type="PROSITE" id="PS00674">
    <property type="entry name" value="AAA"/>
    <property type="match status" value="1"/>
</dbReference>
<keyword evidence="8" id="KW-0539">Nucleus</keyword>
<dbReference type="PANTHER" id="PTHR23073">
    <property type="entry name" value="26S PROTEASOME REGULATORY SUBUNIT"/>
    <property type="match status" value="1"/>
</dbReference>
<keyword evidence="7" id="KW-0647">Proteasome</keyword>
<accession>A0A0R3RJW6</accession>
<name>A0A0R3RJW6_9BILA</name>
<evidence type="ECO:0000256" key="1">
    <source>
        <dbReference type="ARBA" id="ARBA00004123"/>
    </source>
</evidence>
<dbReference type="InterPro" id="IPR050221">
    <property type="entry name" value="26S_Proteasome_ATPase"/>
</dbReference>
<keyword evidence="6" id="KW-0067">ATP-binding</keyword>
<evidence type="ECO:0000313" key="11">
    <source>
        <dbReference type="Proteomes" id="UP000050640"/>
    </source>
</evidence>
<dbReference type="Gene3D" id="2.40.50.140">
    <property type="entry name" value="Nucleic acid-binding proteins"/>
    <property type="match status" value="1"/>
</dbReference>
<dbReference type="InterPro" id="IPR027417">
    <property type="entry name" value="P-loop_NTPase"/>
</dbReference>
<reference evidence="12" key="1">
    <citation type="submission" date="2017-02" db="UniProtKB">
        <authorList>
            <consortium name="WormBaseParasite"/>
        </authorList>
    </citation>
    <scope>IDENTIFICATION</scope>
</reference>
<evidence type="ECO:0000256" key="5">
    <source>
        <dbReference type="ARBA" id="ARBA00022741"/>
    </source>
</evidence>
<dbReference type="PROSITE" id="PS51673">
    <property type="entry name" value="SUZ"/>
    <property type="match status" value="1"/>
</dbReference>
<evidence type="ECO:0000256" key="4">
    <source>
        <dbReference type="ARBA" id="ARBA00022490"/>
    </source>
</evidence>
<dbReference type="AlphaFoldDB" id="A0A0R3RJW6"/>
<keyword evidence="5" id="KW-0547">Nucleotide-binding</keyword>
<evidence type="ECO:0000313" key="12">
    <source>
        <dbReference type="WBParaSite" id="EEL_0000177501-mRNA-1"/>
    </source>
</evidence>
<dbReference type="Proteomes" id="UP000050640">
    <property type="component" value="Unplaced"/>
</dbReference>
<evidence type="ECO:0000256" key="3">
    <source>
        <dbReference type="ARBA" id="ARBA00006914"/>
    </source>
</evidence>
<dbReference type="GO" id="GO:0005634">
    <property type="term" value="C:nucleus"/>
    <property type="evidence" value="ECO:0007669"/>
    <property type="project" value="UniProtKB-SubCell"/>
</dbReference>
<keyword evidence="4" id="KW-0963">Cytoplasm</keyword>
<dbReference type="InterPro" id="IPR003959">
    <property type="entry name" value="ATPase_AAA_core"/>
</dbReference>
<dbReference type="Pfam" id="PF12752">
    <property type="entry name" value="SUZ"/>
    <property type="match status" value="1"/>
</dbReference>
<dbReference type="Gene3D" id="1.10.8.60">
    <property type="match status" value="1"/>
</dbReference>
<dbReference type="InterPro" id="IPR024771">
    <property type="entry name" value="SUZ"/>
</dbReference>
<dbReference type="SMART" id="SM00382">
    <property type="entry name" value="AAA"/>
    <property type="match status" value="1"/>
</dbReference>
<evidence type="ECO:0000256" key="8">
    <source>
        <dbReference type="ARBA" id="ARBA00023242"/>
    </source>
</evidence>
<dbReference type="FunFam" id="3.40.50.300:FF:000033">
    <property type="entry name" value="26S protease regulatory subunit 6B"/>
    <property type="match status" value="1"/>
</dbReference>
<dbReference type="GO" id="GO:0000502">
    <property type="term" value="C:proteasome complex"/>
    <property type="evidence" value="ECO:0007669"/>
    <property type="project" value="UniProtKB-KW"/>
</dbReference>
<dbReference type="FunFam" id="2.40.50.140:FF:000049">
    <property type="entry name" value="26S protease regulatory subunit 6B"/>
    <property type="match status" value="1"/>
</dbReference>
<dbReference type="InterPro" id="IPR032501">
    <property type="entry name" value="Prot_ATP_ID_OB_2nd"/>
</dbReference>
<evidence type="ECO:0000256" key="6">
    <source>
        <dbReference type="ARBA" id="ARBA00022840"/>
    </source>
</evidence>
<organism evidence="11 12">
    <name type="scientific">Elaeophora elaphi</name>
    <dbReference type="NCBI Taxonomy" id="1147741"/>
    <lineage>
        <taxon>Eukaryota</taxon>
        <taxon>Metazoa</taxon>
        <taxon>Ecdysozoa</taxon>
        <taxon>Nematoda</taxon>
        <taxon>Chromadorea</taxon>
        <taxon>Rhabditida</taxon>
        <taxon>Spirurina</taxon>
        <taxon>Spiruromorpha</taxon>
        <taxon>Filarioidea</taxon>
        <taxon>Onchocercidae</taxon>
        <taxon>Elaeophora</taxon>
    </lineage>
</organism>
<feature type="domain" description="SUZ" evidence="10">
    <location>
        <begin position="616"/>
        <end position="692"/>
    </location>
</feature>
<dbReference type="WBParaSite" id="EEL_0000177501-mRNA-1">
    <property type="protein sequence ID" value="EEL_0000177501-mRNA-1"/>
    <property type="gene ID" value="EEL_0000177501"/>
</dbReference>
<proteinExistence type="inferred from homology"/>
<dbReference type="CDD" id="cd19502">
    <property type="entry name" value="RecA-like_PAN_like"/>
    <property type="match status" value="1"/>
</dbReference>
<comment type="subcellular location">
    <subcellularLocation>
        <location evidence="2">Cytoplasm</location>
    </subcellularLocation>
    <subcellularLocation>
        <location evidence="1">Nucleus</location>
    </subcellularLocation>
</comment>
<dbReference type="Pfam" id="PF16450">
    <property type="entry name" value="Prot_ATP_ID_OB_C"/>
    <property type="match status" value="1"/>
</dbReference>
<dbReference type="InterPro" id="IPR041569">
    <property type="entry name" value="AAA_lid_3"/>
</dbReference>
<comment type="function">
    <text evidence="9">The 26S proteasome is involved in the ATP-dependent degradation of ubiquitinated proteins. The regulatory (or ATPase) complex confers ATP dependency and substrate specificity to the 26S complex.</text>
</comment>
<protein>
    <submittedName>
        <fullName evidence="12">SUZ domain-containing protein</fullName>
    </submittedName>
</protein>
<dbReference type="GO" id="GO:0005524">
    <property type="term" value="F:ATP binding"/>
    <property type="evidence" value="ECO:0007669"/>
    <property type="project" value="UniProtKB-KW"/>
</dbReference>
<comment type="similarity">
    <text evidence="3">Belongs to the AAA ATPase family.</text>
</comment>
<dbReference type="SUPFAM" id="SSF52540">
    <property type="entry name" value="P-loop containing nucleoside triphosphate hydrolases"/>
    <property type="match status" value="1"/>
</dbReference>
<sequence>MKTLILNYCYINVVLKEMPSECSTAIREVVTMGLDEPDDYMRYKKLEKQLEHLDVMEEYVKLETRNLEKELLHAQEEVKRIQSVPLVIGQFLEAVDQDHAIVGSTTGSNYFVRVLSILDRELLKPGCSVALHKYSNALVDVLPPEADSTIQMLRADEKPDVSYADIGGLDMQKQEVREAVELPLTHGELYQQIGIDPPRGVLMYGPPGCGKTMLAKAVAAHTTASFIRVVGSEFVQKYLGEGPRMVRDVFRLAKENSPSIIFIDEIDAIATKRFDAQTGADREVQRILLELLNQMDGFDQSTNVKVIMATNRQDTLDPALLRPGRLDRKIEFPMPDRRQKRLIFSTITAKMNLSDEVDMEDFVARPDKVSGADINAICQEAGMHAVRENRYVVLTKDFDKAYKSVIKKDQNDFEIRRYVFQFQAWARFSVCVIVWAMTDSHKGGAKNENVADSWEEAGDERSKRLLKMLEKRDELIIAQMDFIHFCNDRGRDLDMVHIVVNDYKDRLKDENLFLRDRLWEEGWCFLDFFAIDPNGMYYSYHWGMDREPESPECYYFHTEKGRWFNKNDVVNSQYINAIKKRENEILNARAAGESTRQATEKFFDERKKEIEAKRQKEEEMWRAREAAQQMQEQGSNFDKPAFQILKRPQGCEMQSSSSHDMAKLEEKTRTMTLQEREAAYLQARERIFGGVCRFDEDRDLAFDQMVRSAASCVPTGMPLPHPSYHAPNPRPRLPAMIRTPRPPLYQQPLPLGKLIFIYFQCDCFDIIH</sequence>
<evidence type="ECO:0000259" key="10">
    <source>
        <dbReference type="PROSITE" id="PS51673"/>
    </source>
</evidence>
<dbReference type="InterPro" id="IPR012340">
    <property type="entry name" value="NA-bd_OB-fold"/>
</dbReference>
<dbReference type="GO" id="GO:0016887">
    <property type="term" value="F:ATP hydrolysis activity"/>
    <property type="evidence" value="ECO:0007669"/>
    <property type="project" value="InterPro"/>
</dbReference>
<dbReference type="Pfam" id="PF17862">
    <property type="entry name" value="AAA_lid_3"/>
    <property type="match status" value="1"/>
</dbReference>
<dbReference type="STRING" id="1147741.A0A0R3RJW6"/>
<evidence type="ECO:0000256" key="9">
    <source>
        <dbReference type="ARBA" id="ARBA00024661"/>
    </source>
</evidence>